<name>A0A4Y2M902_ARAVE</name>
<dbReference type="Proteomes" id="UP000499080">
    <property type="component" value="Unassembled WGS sequence"/>
</dbReference>
<proteinExistence type="predicted"/>
<reference evidence="1 2" key="1">
    <citation type="journal article" date="2019" name="Sci. Rep.">
        <title>Orb-weaving spider Araneus ventricosus genome elucidates the spidroin gene catalogue.</title>
        <authorList>
            <person name="Kono N."/>
            <person name="Nakamura H."/>
            <person name="Ohtoshi R."/>
            <person name="Moran D.A.P."/>
            <person name="Shinohara A."/>
            <person name="Yoshida Y."/>
            <person name="Fujiwara M."/>
            <person name="Mori M."/>
            <person name="Tomita M."/>
            <person name="Arakawa K."/>
        </authorList>
    </citation>
    <scope>NUCLEOTIDE SEQUENCE [LARGE SCALE GENOMIC DNA]</scope>
</reference>
<gene>
    <name evidence="1" type="ORF">AVEN_65008_1</name>
</gene>
<dbReference type="EMBL" id="BGPR01006826">
    <property type="protein sequence ID" value="GBN22137.1"/>
    <property type="molecule type" value="Genomic_DNA"/>
</dbReference>
<evidence type="ECO:0000313" key="1">
    <source>
        <dbReference type="EMBL" id="GBN22137.1"/>
    </source>
</evidence>
<sequence>MGTSYQQGTGQAGGGAIMVWAVFTWHGRGLLIKLNQSLPGNGYAQHLRYQLQPFMISCTQRTMEFSRMKMRHVTGPKSVAIGLRKHSGQFQRMIWQPISAGMNRKVSSCTKSCPGSTFAIMDGYRGSLVEYFFKGFQTTCHVELLHFTRQKEVPHDITGYPMTFVSLLYTGCCCLKEVKNSEW</sequence>
<organism evidence="1 2">
    <name type="scientific">Araneus ventricosus</name>
    <name type="common">Orbweaver spider</name>
    <name type="synonym">Epeira ventricosa</name>
    <dbReference type="NCBI Taxonomy" id="182803"/>
    <lineage>
        <taxon>Eukaryota</taxon>
        <taxon>Metazoa</taxon>
        <taxon>Ecdysozoa</taxon>
        <taxon>Arthropoda</taxon>
        <taxon>Chelicerata</taxon>
        <taxon>Arachnida</taxon>
        <taxon>Araneae</taxon>
        <taxon>Araneomorphae</taxon>
        <taxon>Entelegynae</taxon>
        <taxon>Araneoidea</taxon>
        <taxon>Araneidae</taxon>
        <taxon>Araneus</taxon>
    </lineage>
</organism>
<keyword evidence="2" id="KW-1185">Reference proteome</keyword>
<comment type="caution">
    <text evidence="1">The sequence shown here is derived from an EMBL/GenBank/DDBJ whole genome shotgun (WGS) entry which is preliminary data.</text>
</comment>
<dbReference type="AlphaFoldDB" id="A0A4Y2M902"/>
<protein>
    <submittedName>
        <fullName evidence="1">Uncharacterized protein</fullName>
    </submittedName>
</protein>
<evidence type="ECO:0000313" key="2">
    <source>
        <dbReference type="Proteomes" id="UP000499080"/>
    </source>
</evidence>
<accession>A0A4Y2M902</accession>